<proteinExistence type="predicted"/>
<keyword evidence="2" id="KW-0732">Signal</keyword>
<evidence type="ECO:0000256" key="1">
    <source>
        <dbReference type="SAM" id="MobiDB-lite"/>
    </source>
</evidence>
<sequence>MKEAILCCISCILPCGALDVVRIVHTNGRVEEIAGNAVLFAGDIMGAYPKHVLRKLPSHVSSADDHDCSIAAAAATIRAVTLPPTAELKRGKIYFLMPVSADKSAAPPRRRRRRREQGEGGKERRFVSSGECLSEKVVAQKAGRRGRVAGWRPGLESISEQCTDL</sequence>
<evidence type="ECO:0000313" key="4">
    <source>
        <dbReference type="Proteomes" id="UP001418222"/>
    </source>
</evidence>
<dbReference type="Proteomes" id="UP001418222">
    <property type="component" value="Unassembled WGS sequence"/>
</dbReference>
<dbReference type="InterPro" id="IPR025322">
    <property type="entry name" value="PADRE_dom"/>
</dbReference>
<dbReference type="Pfam" id="PF14009">
    <property type="entry name" value="PADRE"/>
    <property type="match status" value="1"/>
</dbReference>
<feature type="region of interest" description="Disordered" evidence="1">
    <location>
        <begin position="104"/>
        <end position="127"/>
    </location>
</feature>
<feature type="chain" id="PRO_5042959777" evidence="2">
    <location>
        <begin position="18"/>
        <end position="165"/>
    </location>
</feature>
<accession>A0AAP0B8P2</accession>
<feature type="compositionally biased region" description="Basic and acidic residues" evidence="1">
    <location>
        <begin position="116"/>
        <end position="126"/>
    </location>
</feature>
<evidence type="ECO:0000313" key="3">
    <source>
        <dbReference type="EMBL" id="KAK8933488.1"/>
    </source>
</evidence>
<dbReference type="PANTHER" id="PTHR33052">
    <property type="entry name" value="DUF4228 DOMAIN PROTEIN-RELATED"/>
    <property type="match status" value="1"/>
</dbReference>
<feature type="signal peptide" evidence="2">
    <location>
        <begin position="1"/>
        <end position="17"/>
    </location>
</feature>
<protein>
    <submittedName>
        <fullName evidence="3">Uncharacterized protein</fullName>
    </submittedName>
</protein>
<reference evidence="3 4" key="1">
    <citation type="journal article" date="2022" name="Nat. Plants">
        <title>Genomes of leafy and leafless Platanthera orchids illuminate the evolution of mycoheterotrophy.</title>
        <authorList>
            <person name="Li M.H."/>
            <person name="Liu K.W."/>
            <person name="Li Z."/>
            <person name="Lu H.C."/>
            <person name="Ye Q.L."/>
            <person name="Zhang D."/>
            <person name="Wang J.Y."/>
            <person name="Li Y.F."/>
            <person name="Zhong Z.M."/>
            <person name="Liu X."/>
            <person name="Yu X."/>
            <person name="Liu D.K."/>
            <person name="Tu X.D."/>
            <person name="Liu B."/>
            <person name="Hao Y."/>
            <person name="Liao X.Y."/>
            <person name="Jiang Y.T."/>
            <person name="Sun W.H."/>
            <person name="Chen J."/>
            <person name="Chen Y.Q."/>
            <person name="Ai Y."/>
            <person name="Zhai J.W."/>
            <person name="Wu S.S."/>
            <person name="Zhou Z."/>
            <person name="Hsiao Y.Y."/>
            <person name="Wu W.L."/>
            <person name="Chen Y.Y."/>
            <person name="Lin Y.F."/>
            <person name="Hsu J.L."/>
            <person name="Li C.Y."/>
            <person name="Wang Z.W."/>
            <person name="Zhao X."/>
            <person name="Zhong W.Y."/>
            <person name="Ma X.K."/>
            <person name="Ma L."/>
            <person name="Huang J."/>
            <person name="Chen G.Z."/>
            <person name="Huang M.Z."/>
            <person name="Huang L."/>
            <person name="Peng D.H."/>
            <person name="Luo Y.B."/>
            <person name="Zou S.Q."/>
            <person name="Chen S.P."/>
            <person name="Lan S."/>
            <person name="Tsai W.C."/>
            <person name="Van de Peer Y."/>
            <person name="Liu Z.J."/>
        </authorList>
    </citation>
    <scope>NUCLEOTIDE SEQUENCE [LARGE SCALE GENOMIC DNA]</scope>
    <source>
        <strain evidence="3">Lor287</strain>
    </source>
</reference>
<gene>
    <name evidence="3" type="ORF">KSP39_PZI015517</name>
</gene>
<organism evidence="3 4">
    <name type="scientific">Platanthera zijinensis</name>
    <dbReference type="NCBI Taxonomy" id="2320716"/>
    <lineage>
        <taxon>Eukaryota</taxon>
        <taxon>Viridiplantae</taxon>
        <taxon>Streptophyta</taxon>
        <taxon>Embryophyta</taxon>
        <taxon>Tracheophyta</taxon>
        <taxon>Spermatophyta</taxon>
        <taxon>Magnoliopsida</taxon>
        <taxon>Liliopsida</taxon>
        <taxon>Asparagales</taxon>
        <taxon>Orchidaceae</taxon>
        <taxon>Orchidoideae</taxon>
        <taxon>Orchideae</taxon>
        <taxon>Orchidinae</taxon>
        <taxon>Platanthera</taxon>
    </lineage>
</organism>
<dbReference type="AlphaFoldDB" id="A0AAP0B8P2"/>
<evidence type="ECO:0000256" key="2">
    <source>
        <dbReference type="SAM" id="SignalP"/>
    </source>
</evidence>
<dbReference type="EMBL" id="JBBWWQ010000013">
    <property type="protein sequence ID" value="KAK8933488.1"/>
    <property type="molecule type" value="Genomic_DNA"/>
</dbReference>
<keyword evidence="4" id="KW-1185">Reference proteome</keyword>
<name>A0AAP0B8P2_9ASPA</name>
<comment type="caution">
    <text evidence="3">The sequence shown here is derived from an EMBL/GenBank/DDBJ whole genome shotgun (WGS) entry which is preliminary data.</text>
</comment>